<dbReference type="GO" id="GO:0007635">
    <property type="term" value="P:chemosensory behavior"/>
    <property type="evidence" value="ECO:0007669"/>
    <property type="project" value="TreeGrafter"/>
</dbReference>
<comment type="subcellular location">
    <subcellularLocation>
        <location evidence="1 8">Cell membrane</location>
        <topology evidence="1 8">Multi-pass membrane protein</topology>
    </subcellularLocation>
</comment>
<keyword evidence="6 8" id="KW-0675">Receptor</keyword>
<evidence type="ECO:0000256" key="8">
    <source>
        <dbReference type="RuleBase" id="RU363108"/>
    </source>
</evidence>
<dbReference type="GO" id="GO:0043025">
    <property type="term" value="C:neuronal cell body"/>
    <property type="evidence" value="ECO:0007669"/>
    <property type="project" value="TreeGrafter"/>
</dbReference>
<keyword evidence="4 8" id="KW-1133">Transmembrane helix</keyword>
<dbReference type="GO" id="GO:0050909">
    <property type="term" value="P:sensory perception of taste"/>
    <property type="evidence" value="ECO:0007669"/>
    <property type="project" value="InterPro"/>
</dbReference>
<evidence type="ECO:0000256" key="1">
    <source>
        <dbReference type="ARBA" id="ARBA00004651"/>
    </source>
</evidence>
<dbReference type="PANTHER" id="PTHR21143">
    <property type="entry name" value="INVERTEBRATE GUSTATORY RECEPTOR"/>
    <property type="match status" value="1"/>
</dbReference>
<dbReference type="GO" id="GO:0005886">
    <property type="term" value="C:plasma membrane"/>
    <property type="evidence" value="ECO:0007669"/>
    <property type="project" value="UniProtKB-SubCell"/>
</dbReference>
<accession>A0A182WQZ4</accession>
<dbReference type="GO" id="GO:0030424">
    <property type="term" value="C:axon"/>
    <property type="evidence" value="ECO:0007669"/>
    <property type="project" value="TreeGrafter"/>
</dbReference>
<reference evidence="9" key="2">
    <citation type="submission" date="2020-05" db="UniProtKB">
        <authorList>
            <consortium name="EnsemblMetazoa"/>
        </authorList>
    </citation>
    <scope>IDENTIFICATION</scope>
    <source>
        <strain evidence="9">MINIMUS1</strain>
    </source>
</reference>
<sequence>MHRLQVEQSAYFRYLVADTFRTVIRLSQWCCTTPFPLEPYQSNDLRNPSQNFRSVRILRRFLAVLLFSVVLAVPLLLFYLYGVKIHVFKIPLSIKLMFYLQAMLQTASLGYVLLVYQFRTSFHRFYFDRLVSVLVEFGRPDIDKRLYALRTNIHRLLLAILLLVVLILSALFFRDRSWTNLLKVAIFLTTQLMASSLTLHYMTLFGMVAVLLRQTNDTLEIMLQEPQTLSFAPVRLTRADEQTIEKIRFLQLQLLQIVLRTNGGEFGRLLIVMLLTTFLFLNTEMLQLYQGIKAATFTFDVIGTKLTNSALKFAMLVMFAFSNRLIQQQNLRGLKLLYQLHSSGNSPRCHDITNRFITQITFFLQRAHEAYGMLSIDMTLILAIVAGLTNILVVLVQFSDAKSSCK</sequence>
<dbReference type="PANTHER" id="PTHR21143:SF134">
    <property type="entry name" value="GUSTATORY RECEPTOR"/>
    <property type="match status" value="1"/>
</dbReference>
<proteinExistence type="inferred from homology"/>
<name>A0A182WQZ4_9DIPT</name>
<feature type="transmembrane region" description="Helical" evidence="8">
    <location>
        <begin position="96"/>
        <end position="116"/>
    </location>
</feature>
<evidence type="ECO:0000256" key="4">
    <source>
        <dbReference type="ARBA" id="ARBA00022989"/>
    </source>
</evidence>
<dbReference type="GO" id="GO:0007165">
    <property type="term" value="P:signal transduction"/>
    <property type="evidence" value="ECO:0007669"/>
    <property type="project" value="UniProtKB-KW"/>
</dbReference>
<reference evidence="10" key="1">
    <citation type="submission" date="2013-03" db="EMBL/GenBank/DDBJ databases">
        <title>The Genome Sequence of Anopheles minimus MINIMUS1.</title>
        <authorList>
            <consortium name="The Broad Institute Genomics Platform"/>
            <person name="Neafsey D.E."/>
            <person name="Walton C."/>
            <person name="Walker B."/>
            <person name="Young S.K."/>
            <person name="Zeng Q."/>
            <person name="Gargeya S."/>
            <person name="Fitzgerald M."/>
            <person name="Haas B."/>
            <person name="Abouelleil A."/>
            <person name="Allen A.W."/>
            <person name="Alvarado L."/>
            <person name="Arachchi H.M."/>
            <person name="Berlin A.M."/>
            <person name="Chapman S.B."/>
            <person name="Gainer-Dewar J."/>
            <person name="Goldberg J."/>
            <person name="Griggs A."/>
            <person name="Gujja S."/>
            <person name="Hansen M."/>
            <person name="Howarth C."/>
            <person name="Imamovic A."/>
            <person name="Ireland A."/>
            <person name="Larimer J."/>
            <person name="McCowan C."/>
            <person name="Murphy C."/>
            <person name="Pearson M."/>
            <person name="Poon T.W."/>
            <person name="Priest M."/>
            <person name="Roberts A."/>
            <person name="Saif S."/>
            <person name="Shea T."/>
            <person name="Sisk P."/>
            <person name="Sykes S."/>
            <person name="Wortman J."/>
            <person name="Nusbaum C."/>
            <person name="Birren B."/>
        </authorList>
    </citation>
    <scope>NUCLEOTIDE SEQUENCE [LARGE SCALE GENOMIC DNA]</scope>
    <source>
        <strain evidence="10">MINIMUS1</strain>
    </source>
</reference>
<comment type="function">
    <text evidence="8">Gustatory receptor which mediates acceptance or avoidance behavior, depending on its substrates.</text>
</comment>
<organism evidence="9 10">
    <name type="scientific">Anopheles minimus</name>
    <dbReference type="NCBI Taxonomy" id="112268"/>
    <lineage>
        <taxon>Eukaryota</taxon>
        <taxon>Metazoa</taxon>
        <taxon>Ecdysozoa</taxon>
        <taxon>Arthropoda</taxon>
        <taxon>Hexapoda</taxon>
        <taxon>Insecta</taxon>
        <taxon>Pterygota</taxon>
        <taxon>Neoptera</taxon>
        <taxon>Endopterygota</taxon>
        <taxon>Diptera</taxon>
        <taxon>Nematocera</taxon>
        <taxon>Culicoidea</taxon>
        <taxon>Culicidae</taxon>
        <taxon>Anophelinae</taxon>
        <taxon>Anopheles</taxon>
    </lineage>
</organism>
<evidence type="ECO:0000313" key="9">
    <source>
        <dbReference type="EnsemblMetazoa" id="AMIN015630-PA"/>
    </source>
</evidence>
<keyword evidence="5 8" id="KW-0472">Membrane</keyword>
<evidence type="ECO:0000313" key="10">
    <source>
        <dbReference type="Proteomes" id="UP000075920"/>
    </source>
</evidence>
<dbReference type="Pfam" id="PF08395">
    <property type="entry name" value="7tm_7"/>
    <property type="match status" value="1"/>
</dbReference>
<evidence type="ECO:0000256" key="7">
    <source>
        <dbReference type="ARBA" id="ARBA00023224"/>
    </source>
</evidence>
<dbReference type="AlphaFoldDB" id="A0A182WQZ4"/>
<feature type="transmembrane region" description="Helical" evidence="8">
    <location>
        <begin position="374"/>
        <end position="398"/>
    </location>
</feature>
<feature type="transmembrane region" description="Helical" evidence="8">
    <location>
        <begin position="61"/>
        <end position="81"/>
    </location>
</feature>
<feature type="transmembrane region" description="Helical" evidence="8">
    <location>
        <begin position="269"/>
        <end position="289"/>
    </location>
</feature>
<dbReference type="GO" id="GO:0008049">
    <property type="term" value="P:male courtship behavior"/>
    <property type="evidence" value="ECO:0007669"/>
    <property type="project" value="TreeGrafter"/>
</dbReference>
<evidence type="ECO:0000256" key="5">
    <source>
        <dbReference type="ARBA" id="ARBA00023136"/>
    </source>
</evidence>
<dbReference type="GO" id="GO:0030425">
    <property type="term" value="C:dendrite"/>
    <property type="evidence" value="ECO:0007669"/>
    <property type="project" value="TreeGrafter"/>
</dbReference>
<dbReference type="Proteomes" id="UP000075920">
    <property type="component" value="Unassembled WGS sequence"/>
</dbReference>
<dbReference type="STRING" id="112268.A0A182WQZ4"/>
<comment type="similarity">
    <text evidence="8">Belongs to the insect chemoreceptor superfamily. Gustatory receptor (GR) family.</text>
</comment>
<dbReference type="InterPro" id="IPR013604">
    <property type="entry name" value="7TM_chemorcpt"/>
</dbReference>
<keyword evidence="10" id="KW-1185">Reference proteome</keyword>
<dbReference type="EnsemblMetazoa" id="AMIN015630-RA">
    <property type="protein sequence ID" value="AMIN015630-PA"/>
    <property type="gene ID" value="AMIN015630"/>
</dbReference>
<feature type="transmembrane region" description="Helical" evidence="8">
    <location>
        <begin position="185"/>
        <end position="212"/>
    </location>
</feature>
<dbReference type="VEuPathDB" id="VectorBase:AMIN015630"/>
<evidence type="ECO:0000256" key="3">
    <source>
        <dbReference type="ARBA" id="ARBA00022692"/>
    </source>
</evidence>
<feature type="transmembrane region" description="Helical" evidence="8">
    <location>
        <begin position="153"/>
        <end position="173"/>
    </location>
</feature>
<protein>
    <recommendedName>
        <fullName evidence="8">Gustatory receptor</fullName>
    </recommendedName>
</protein>
<keyword evidence="3 8" id="KW-0812">Transmembrane</keyword>
<keyword evidence="2 8" id="KW-1003">Cell membrane</keyword>
<evidence type="ECO:0000256" key="6">
    <source>
        <dbReference type="ARBA" id="ARBA00023170"/>
    </source>
</evidence>
<keyword evidence="7 8" id="KW-0807">Transducer</keyword>
<comment type="caution">
    <text evidence="8">Lacks conserved residue(s) required for the propagation of feature annotation.</text>
</comment>
<evidence type="ECO:0000256" key="2">
    <source>
        <dbReference type="ARBA" id="ARBA00022475"/>
    </source>
</evidence>